<dbReference type="Gene3D" id="1.10.287.130">
    <property type="match status" value="1"/>
</dbReference>
<dbReference type="InterPro" id="IPR005467">
    <property type="entry name" value="His_kinase_dom"/>
</dbReference>
<dbReference type="InterPro" id="IPR011006">
    <property type="entry name" value="CheY-like_superfamily"/>
</dbReference>
<keyword evidence="10" id="KW-0175">Coiled coil</keyword>
<proteinExistence type="predicted"/>
<dbReference type="GO" id="GO:0000155">
    <property type="term" value="F:phosphorelay sensor kinase activity"/>
    <property type="evidence" value="ECO:0007669"/>
    <property type="project" value="InterPro"/>
</dbReference>
<dbReference type="EMBL" id="QKUF01000034">
    <property type="protein sequence ID" value="PZW22374.1"/>
    <property type="molecule type" value="Genomic_DNA"/>
</dbReference>
<protein>
    <recommendedName>
        <fullName evidence="2">histidine kinase</fullName>
        <ecNumber evidence="2">2.7.13.3</ecNumber>
    </recommendedName>
</protein>
<dbReference type="AlphaFoldDB" id="A0A326TZS1"/>
<feature type="domain" description="Histidine kinase" evidence="11">
    <location>
        <begin position="168"/>
        <end position="385"/>
    </location>
</feature>
<gene>
    <name evidence="13" type="ORF">EI42_05507</name>
</gene>
<dbReference type="OrthoDB" id="9795133at2"/>
<dbReference type="Pfam" id="PF02518">
    <property type="entry name" value="HATPase_c"/>
    <property type="match status" value="1"/>
</dbReference>
<dbReference type="SMART" id="SM00387">
    <property type="entry name" value="HATPase_c"/>
    <property type="match status" value="1"/>
</dbReference>
<dbReference type="Pfam" id="PF00512">
    <property type="entry name" value="HisKA"/>
    <property type="match status" value="1"/>
</dbReference>
<evidence type="ECO:0000256" key="7">
    <source>
        <dbReference type="ARBA" id="ARBA00023015"/>
    </source>
</evidence>
<dbReference type="Pfam" id="PF00072">
    <property type="entry name" value="Response_reg"/>
    <property type="match status" value="1"/>
</dbReference>
<keyword evidence="5 13" id="KW-0418">Kinase</keyword>
<evidence type="ECO:0000256" key="9">
    <source>
        <dbReference type="PROSITE-ProRule" id="PRU00169"/>
    </source>
</evidence>
<keyword evidence="7" id="KW-0805">Transcription regulation</keyword>
<dbReference type="InterPro" id="IPR001789">
    <property type="entry name" value="Sig_transdc_resp-reg_receiver"/>
</dbReference>
<dbReference type="InterPro" id="IPR003594">
    <property type="entry name" value="HATPase_dom"/>
</dbReference>
<dbReference type="PRINTS" id="PR00344">
    <property type="entry name" value="BCTRLSENSOR"/>
</dbReference>
<dbReference type="PROSITE" id="PS50109">
    <property type="entry name" value="HIS_KIN"/>
    <property type="match status" value="1"/>
</dbReference>
<dbReference type="Gene3D" id="3.40.50.2300">
    <property type="match status" value="1"/>
</dbReference>
<dbReference type="SMART" id="SM00388">
    <property type="entry name" value="HisKA"/>
    <property type="match status" value="1"/>
</dbReference>
<feature type="modified residue" description="4-aspartylphosphate" evidence="9">
    <location>
        <position position="56"/>
    </location>
</feature>
<dbReference type="RefSeq" id="WP_111325807.1">
    <property type="nucleotide sequence ID" value="NZ_BIFX01000001.1"/>
</dbReference>
<dbReference type="CDD" id="cd00075">
    <property type="entry name" value="HATPase"/>
    <property type="match status" value="1"/>
</dbReference>
<feature type="coiled-coil region" evidence="10">
    <location>
        <begin position="123"/>
        <end position="154"/>
    </location>
</feature>
<dbReference type="PANTHER" id="PTHR43547:SF2">
    <property type="entry name" value="HYBRID SIGNAL TRANSDUCTION HISTIDINE KINASE C"/>
    <property type="match status" value="1"/>
</dbReference>
<keyword evidence="8" id="KW-0804">Transcription</keyword>
<dbReference type="SMART" id="SM00448">
    <property type="entry name" value="REC"/>
    <property type="match status" value="1"/>
</dbReference>
<evidence type="ECO:0000259" key="12">
    <source>
        <dbReference type="PROSITE" id="PS50110"/>
    </source>
</evidence>
<feature type="domain" description="Response regulatory" evidence="12">
    <location>
        <begin position="5"/>
        <end position="121"/>
    </location>
</feature>
<dbReference type="Proteomes" id="UP000248806">
    <property type="component" value="Unassembled WGS sequence"/>
</dbReference>
<dbReference type="InterPro" id="IPR004358">
    <property type="entry name" value="Sig_transdc_His_kin-like_C"/>
</dbReference>
<evidence type="ECO:0000256" key="6">
    <source>
        <dbReference type="ARBA" id="ARBA00023012"/>
    </source>
</evidence>
<evidence type="ECO:0000256" key="4">
    <source>
        <dbReference type="ARBA" id="ARBA00022679"/>
    </source>
</evidence>
<comment type="catalytic activity">
    <reaction evidence="1">
        <text>ATP + protein L-histidine = ADP + protein N-phospho-L-histidine.</text>
        <dbReference type="EC" id="2.7.13.3"/>
    </reaction>
</comment>
<dbReference type="EC" id="2.7.13.3" evidence="2"/>
<dbReference type="PANTHER" id="PTHR43547">
    <property type="entry name" value="TWO-COMPONENT HISTIDINE KINASE"/>
    <property type="match status" value="1"/>
</dbReference>
<keyword evidence="6" id="KW-0902">Two-component regulatory system</keyword>
<dbReference type="FunFam" id="3.30.565.10:FF:000006">
    <property type="entry name" value="Sensor histidine kinase WalK"/>
    <property type="match status" value="1"/>
</dbReference>
<dbReference type="FunFam" id="3.40.50.2300:FF:000018">
    <property type="entry name" value="DNA-binding transcriptional regulator NtrC"/>
    <property type="match status" value="1"/>
</dbReference>
<name>A0A326TZS1_THEHA</name>
<evidence type="ECO:0000259" key="11">
    <source>
        <dbReference type="PROSITE" id="PS50109"/>
    </source>
</evidence>
<evidence type="ECO:0000313" key="13">
    <source>
        <dbReference type="EMBL" id="PZW22374.1"/>
    </source>
</evidence>
<keyword evidence="14" id="KW-1185">Reference proteome</keyword>
<dbReference type="CDD" id="cd00082">
    <property type="entry name" value="HisKA"/>
    <property type="match status" value="1"/>
</dbReference>
<dbReference type="SUPFAM" id="SSF52172">
    <property type="entry name" value="CheY-like"/>
    <property type="match status" value="1"/>
</dbReference>
<evidence type="ECO:0000256" key="8">
    <source>
        <dbReference type="ARBA" id="ARBA00023163"/>
    </source>
</evidence>
<organism evidence="13 14">
    <name type="scientific">Thermosporothrix hazakensis</name>
    <dbReference type="NCBI Taxonomy" id="644383"/>
    <lineage>
        <taxon>Bacteria</taxon>
        <taxon>Bacillati</taxon>
        <taxon>Chloroflexota</taxon>
        <taxon>Ktedonobacteria</taxon>
        <taxon>Ktedonobacterales</taxon>
        <taxon>Thermosporotrichaceae</taxon>
        <taxon>Thermosporothrix</taxon>
    </lineage>
</organism>
<dbReference type="PROSITE" id="PS50110">
    <property type="entry name" value="RESPONSE_REGULATORY"/>
    <property type="match status" value="1"/>
</dbReference>
<keyword evidence="3 9" id="KW-0597">Phosphoprotein</keyword>
<evidence type="ECO:0000256" key="2">
    <source>
        <dbReference type="ARBA" id="ARBA00012438"/>
    </source>
</evidence>
<evidence type="ECO:0000256" key="10">
    <source>
        <dbReference type="SAM" id="Coils"/>
    </source>
</evidence>
<evidence type="ECO:0000256" key="3">
    <source>
        <dbReference type="ARBA" id="ARBA00022553"/>
    </source>
</evidence>
<accession>A0A326TZS1</accession>
<keyword evidence="4" id="KW-0808">Transferase</keyword>
<dbReference type="Gene3D" id="3.30.565.10">
    <property type="entry name" value="Histidine kinase-like ATPase, C-terminal domain"/>
    <property type="match status" value="1"/>
</dbReference>
<evidence type="ECO:0000256" key="5">
    <source>
        <dbReference type="ARBA" id="ARBA00022777"/>
    </source>
</evidence>
<evidence type="ECO:0000256" key="1">
    <source>
        <dbReference type="ARBA" id="ARBA00000085"/>
    </source>
</evidence>
<evidence type="ECO:0000313" key="14">
    <source>
        <dbReference type="Proteomes" id="UP000248806"/>
    </source>
</evidence>
<sequence>MAQAHILIVDDDTALLQALPQAVHLRMKDVLVETADAALTALELIRNKDYDAIVSDIKMPGMDGLGLLRKIQELRPDTPTLLITGHGDHNLAIQALRGGAYDFIQKPIDRDYFVAALYRAIQTRQLRRQVAEQQRALEEHARSLEKAVQERTRELIAANAAKDEFLSMASHELKTPLSSLKGMTQLLRRKLERAGSSDVIRLVSMENSIRRMELLVNDLLNISFIEMGMFVLHKQPTDINELCRRLVDEYIVGTNPPPVVEVDLPAEKIEMAIDVDRFGQVIINLLSNARKYSSAPIRLSVRVEDEQCIISVSDDGVGIPPEVLPHIFERFYRVPGIEVQRGSSIGLGLGLYISNQIVERHGGRIDVQSTPGKGSVFSVVLPLKVASPVEDSTQVSQPS</sequence>
<dbReference type="SUPFAM" id="SSF55874">
    <property type="entry name" value="ATPase domain of HSP90 chaperone/DNA topoisomerase II/histidine kinase"/>
    <property type="match status" value="1"/>
</dbReference>
<reference evidence="13 14" key="1">
    <citation type="submission" date="2018-06" db="EMBL/GenBank/DDBJ databases">
        <title>Genomic Encyclopedia of Archaeal and Bacterial Type Strains, Phase II (KMG-II): from individual species to whole genera.</title>
        <authorList>
            <person name="Goeker M."/>
        </authorList>
    </citation>
    <scope>NUCLEOTIDE SEQUENCE [LARGE SCALE GENOMIC DNA]</scope>
    <source>
        <strain evidence="13 14">ATCC BAA-1881</strain>
    </source>
</reference>
<dbReference type="InterPro" id="IPR003661">
    <property type="entry name" value="HisK_dim/P_dom"/>
</dbReference>
<comment type="caution">
    <text evidence="13">The sequence shown here is derived from an EMBL/GenBank/DDBJ whole genome shotgun (WGS) entry which is preliminary data.</text>
</comment>
<dbReference type="InterPro" id="IPR036890">
    <property type="entry name" value="HATPase_C_sf"/>
</dbReference>